<name>A0A6J7MG11_9ZZZZ</name>
<dbReference type="EMBL" id="CAFBOM010000035">
    <property type="protein sequence ID" value="CAB4978262.1"/>
    <property type="molecule type" value="Genomic_DNA"/>
</dbReference>
<organism evidence="1">
    <name type="scientific">freshwater metagenome</name>
    <dbReference type="NCBI Taxonomy" id="449393"/>
    <lineage>
        <taxon>unclassified sequences</taxon>
        <taxon>metagenomes</taxon>
        <taxon>ecological metagenomes</taxon>
    </lineage>
</organism>
<gene>
    <name evidence="1" type="ORF">UFOPK3957_00333</name>
</gene>
<protein>
    <submittedName>
        <fullName evidence="1">Unannotated protein</fullName>
    </submittedName>
</protein>
<reference evidence="1" key="1">
    <citation type="submission" date="2020-05" db="EMBL/GenBank/DDBJ databases">
        <authorList>
            <person name="Chiriac C."/>
            <person name="Salcher M."/>
            <person name="Ghai R."/>
            <person name="Kavagutti S V."/>
        </authorList>
    </citation>
    <scope>NUCLEOTIDE SEQUENCE</scope>
</reference>
<proteinExistence type="predicted"/>
<dbReference type="AlphaFoldDB" id="A0A6J7MG11"/>
<evidence type="ECO:0000313" key="1">
    <source>
        <dbReference type="EMBL" id="CAB4978262.1"/>
    </source>
</evidence>
<accession>A0A6J7MG11</accession>
<sequence length="62" mass="6157">MSWASLGGWIVRVGMGWLLGEGDACEFLAAVGGVGCVVDVGAGCAFHPFPCLVGAACAGEEV</sequence>